<accession>A0ABP7ZWX0</accession>
<dbReference type="InterPro" id="IPR016167">
    <property type="entry name" value="FAD-bd_PCMH_sub1"/>
</dbReference>
<evidence type="ECO:0000256" key="5">
    <source>
        <dbReference type="ARBA" id="ARBA00023002"/>
    </source>
</evidence>
<feature type="region of interest" description="Disordered" evidence="6">
    <location>
        <begin position="451"/>
        <end position="471"/>
    </location>
</feature>
<comment type="cofactor">
    <cofactor evidence="1">
        <name>FAD</name>
        <dbReference type="ChEBI" id="CHEBI:57692"/>
    </cofactor>
</comment>
<feature type="domain" description="FAD-binding PCMH-type" evidence="7">
    <location>
        <begin position="39"/>
        <end position="207"/>
    </location>
</feature>
<evidence type="ECO:0000259" key="7">
    <source>
        <dbReference type="PROSITE" id="PS51387"/>
    </source>
</evidence>
<sequence length="471" mass="48856">MSGAAASLLAARTAGPVWDRSDADRVGYDAGRSGFNLALDHRPELVLAAEAPGDLAAGIRFAAEQGLTVELQATGHGAHRALDGGLLITTRALTGVSVDPEHRMARISAGATSADVLAATTPYGLTAPVGSAATVGYVSYSLGGGVGMLGRAHGYAADHIRALHVVTADGRELTVTAQQHPQLFWGLRGGGGNLAAVTAIDVELVPLRGLYGGGLFFDGEHSVELVEAFRSCIAVAPRELSLSIAFLRFPAVPAVPEPLRGRRCGHVRVAYLGGAEHCERLVAPLRALAPFLDTVRMMPVAELASIHADPRNPMPVNTESVALHGLQPLDRLPALLDPEAHFVLEVRHLGGALVDQAESPNAVGHRSAELNLFTSAYPGADPVAAAEAQRRLIAGLTAFSVGGPLRNFLPSSHADASSCYEPGLAVALARLMSLWDPSGVFAHAPAVTAPLSASAPRDRPHADPASALADR</sequence>
<dbReference type="RefSeq" id="WP_344752502.1">
    <property type="nucleotide sequence ID" value="NZ_BAABBW010000002.1"/>
</dbReference>
<dbReference type="PANTHER" id="PTHR42973">
    <property type="entry name" value="BINDING OXIDOREDUCTASE, PUTATIVE (AFU_ORTHOLOGUE AFUA_1G17690)-RELATED"/>
    <property type="match status" value="1"/>
</dbReference>
<dbReference type="PROSITE" id="PS00862">
    <property type="entry name" value="OX2_COVAL_FAD"/>
    <property type="match status" value="1"/>
</dbReference>
<dbReference type="PROSITE" id="PS51387">
    <property type="entry name" value="FAD_PCMH"/>
    <property type="match status" value="1"/>
</dbReference>
<evidence type="ECO:0000256" key="6">
    <source>
        <dbReference type="SAM" id="MobiDB-lite"/>
    </source>
</evidence>
<reference evidence="9" key="1">
    <citation type="journal article" date="2019" name="Int. J. Syst. Evol. Microbiol.">
        <title>The Global Catalogue of Microorganisms (GCM) 10K type strain sequencing project: providing services to taxonomists for standard genome sequencing and annotation.</title>
        <authorList>
            <consortium name="The Broad Institute Genomics Platform"/>
            <consortium name="The Broad Institute Genome Sequencing Center for Infectious Disease"/>
            <person name="Wu L."/>
            <person name="Ma J."/>
        </authorList>
    </citation>
    <scope>NUCLEOTIDE SEQUENCE [LARGE SCALE GENOMIC DNA]</scope>
    <source>
        <strain evidence="9">JCM 17591</strain>
    </source>
</reference>
<dbReference type="EMBL" id="BAABBW010000002">
    <property type="protein sequence ID" value="GAA4172324.1"/>
    <property type="molecule type" value="Genomic_DNA"/>
</dbReference>
<proteinExistence type="inferred from homology"/>
<organism evidence="8 9">
    <name type="scientific">Gryllotalpicola koreensis</name>
    <dbReference type="NCBI Taxonomy" id="993086"/>
    <lineage>
        <taxon>Bacteria</taxon>
        <taxon>Bacillati</taxon>
        <taxon>Actinomycetota</taxon>
        <taxon>Actinomycetes</taxon>
        <taxon>Micrococcales</taxon>
        <taxon>Microbacteriaceae</taxon>
        <taxon>Gryllotalpicola</taxon>
    </lineage>
</organism>
<dbReference type="InterPro" id="IPR006093">
    <property type="entry name" value="Oxy_OxRdtase_FAD_BS"/>
</dbReference>
<comment type="caution">
    <text evidence="8">The sequence shown here is derived from an EMBL/GenBank/DDBJ whole genome shotgun (WGS) entry which is preliminary data.</text>
</comment>
<evidence type="ECO:0000256" key="1">
    <source>
        <dbReference type="ARBA" id="ARBA00001974"/>
    </source>
</evidence>
<evidence type="ECO:0000256" key="3">
    <source>
        <dbReference type="ARBA" id="ARBA00022630"/>
    </source>
</evidence>
<evidence type="ECO:0000256" key="4">
    <source>
        <dbReference type="ARBA" id="ARBA00022827"/>
    </source>
</evidence>
<name>A0ABP7ZWX0_9MICO</name>
<dbReference type="Proteomes" id="UP001501079">
    <property type="component" value="Unassembled WGS sequence"/>
</dbReference>
<evidence type="ECO:0000313" key="8">
    <source>
        <dbReference type="EMBL" id="GAA4172324.1"/>
    </source>
</evidence>
<dbReference type="Gene3D" id="3.40.462.20">
    <property type="match status" value="1"/>
</dbReference>
<evidence type="ECO:0000256" key="2">
    <source>
        <dbReference type="ARBA" id="ARBA00005466"/>
    </source>
</evidence>
<dbReference type="Gene3D" id="3.30.43.10">
    <property type="entry name" value="Uridine Diphospho-n-acetylenolpyruvylglucosamine Reductase, domain 2"/>
    <property type="match status" value="1"/>
</dbReference>
<dbReference type="InterPro" id="IPR016166">
    <property type="entry name" value="FAD-bd_PCMH"/>
</dbReference>
<keyword evidence="4" id="KW-0274">FAD</keyword>
<comment type="similarity">
    <text evidence="2">Belongs to the oxygen-dependent FAD-linked oxidoreductase family.</text>
</comment>
<dbReference type="InterPro" id="IPR036318">
    <property type="entry name" value="FAD-bd_PCMH-like_sf"/>
</dbReference>
<gene>
    <name evidence="8" type="ORF">GCM10022287_13020</name>
</gene>
<keyword evidence="5" id="KW-0560">Oxidoreductase</keyword>
<dbReference type="InterPro" id="IPR016169">
    <property type="entry name" value="FAD-bd_PCMH_sub2"/>
</dbReference>
<evidence type="ECO:0000313" key="9">
    <source>
        <dbReference type="Proteomes" id="UP001501079"/>
    </source>
</evidence>
<keyword evidence="3" id="KW-0285">Flavoprotein</keyword>
<protein>
    <submittedName>
        <fullName evidence="8">FAD-binding oxidoreductase</fullName>
    </submittedName>
</protein>
<dbReference type="Pfam" id="PF01565">
    <property type="entry name" value="FAD_binding_4"/>
    <property type="match status" value="1"/>
</dbReference>
<keyword evidence="9" id="KW-1185">Reference proteome</keyword>
<dbReference type="InterPro" id="IPR050416">
    <property type="entry name" value="FAD-linked_Oxidoreductase"/>
</dbReference>
<dbReference type="Gene3D" id="3.30.465.10">
    <property type="match status" value="1"/>
</dbReference>
<dbReference type="SUPFAM" id="SSF56176">
    <property type="entry name" value="FAD-binding/transporter-associated domain-like"/>
    <property type="match status" value="1"/>
</dbReference>
<dbReference type="InterPro" id="IPR006094">
    <property type="entry name" value="Oxid_FAD_bind_N"/>
</dbReference>
<dbReference type="PANTHER" id="PTHR42973:SF39">
    <property type="entry name" value="FAD-BINDING PCMH-TYPE DOMAIN-CONTAINING PROTEIN"/>
    <property type="match status" value="1"/>
</dbReference>